<gene>
    <name evidence="2" type="ORF">TrRE_jg2261</name>
</gene>
<comment type="caution">
    <text evidence="2">The sequence shown here is derived from an EMBL/GenBank/DDBJ whole genome shotgun (WGS) entry which is preliminary data.</text>
</comment>
<dbReference type="PROSITE" id="PS50011">
    <property type="entry name" value="PROTEIN_KINASE_DOM"/>
    <property type="match status" value="1"/>
</dbReference>
<dbReference type="Gene3D" id="1.10.510.10">
    <property type="entry name" value="Transferase(Phosphotransferase) domain 1"/>
    <property type="match status" value="1"/>
</dbReference>
<dbReference type="Pfam" id="PF07714">
    <property type="entry name" value="PK_Tyr_Ser-Thr"/>
    <property type="match status" value="1"/>
</dbReference>
<dbReference type="GO" id="GO:0005524">
    <property type="term" value="F:ATP binding"/>
    <property type="evidence" value="ECO:0007669"/>
    <property type="project" value="InterPro"/>
</dbReference>
<dbReference type="InterPro" id="IPR000719">
    <property type="entry name" value="Prot_kinase_dom"/>
</dbReference>
<dbReference type="PROSITE" id="PS00108">
    <property type="entry name" value="PROTEIN_KINASE_ST"/>
    <property type="match status" value="1"/>
</dbReference>
<proteinExistence type="predicted"/>
<dbReference type="Proteomes" id="UP001165082">
    <property type="component" value="Unassembled WGS sequence"/>
</dbReference>
<dbReference type="InterPro" id="IPR001245">
    <property type="entry name" value="Ser-Thr/Tyr_kinase_cat_dom"/>
</dbReference>
<keyword evidence="3" id="KW-1185">Reference proteome</keyword>
<dbReference type="OrthoDB" id="4062651at2759"/>
<evidence type="ECO:0000259" key="1">
    <source>
        <dbReference type="PROSITE" id="PS50011"/>
    </source>
</evidence>
<dbReference type="InterPro" id="IPR011009">
    <property type="entry name" value="Kinase-like_dom_sf"/>
</dbReference>
<dbReference type="SMART" id="SM00220">
    <property type="entry name" value="S_TKc"/>
    <property type="match status" value="1"/>
</dbReference>
<name>A0A9W6Z4D7_9STRA</name>
<dbReference type="EMBL" id="BRXZ01000556">
    <property type="protein sequence ID" value="GMH47084.1"/>
    <property type="molecule type" value="Genomic_DNA"/>
</dbReference>
<dbReference type="Gene3D" id="3.30.200.20">
    <property type="entry name" value="Phosphorylase Kinase, domain 1"/>
    <property type="match status" value="1"/>
</dbReference>
<dbReference type="PIRSF" id="PIRSF000654">
    <property type="entry name" value="Integrin-linked_kinase"/>
    <property type="match status" value="1"/>
</dbReference>
<feature type="domain" description="Protein kinase" evidence="1">
    <location>
        <begin position="1"/>
        <end position="213"/>
    </location>
</feature>
<organism evidence="2 3">
    <name type="scientific">Triparma retinervis</name>
    <dbReference type="NCBI Taxonomy" id="2557542"/>
    <lineage>
        <taxon>Eukaryota</taxon>
        <taxon>Sar</taxon>
        <taxon>Stramenopiles</taxon>
        <taxon>Ochrophyta</taxon>
        <taxon>Bolidophyceae</taxon>
        <taxon>Parmales</taxon>
        <taxon>Triparmaceae</taxon>
        <taxon>Triparma</taxon>
    </lineage>
</organism>
<dbReference type="AlphaFoldDB" id="A0A9W6Z4D7"/>
<dbReference type="PRINTS" id="PR00109">
    <property type="entry name" value="TYRKINASE"/>
</dbReference>
<dbReference type="GO" id="GO:0004674">
    <property type="term" value="F:protein serine/threonine kinase activity"/>
    <property type="evidence" value="ECO:0007669"/>
    <property type="project" value="TreeGrafter"/>
</dbReference>
<dbReference type="PANTHER" id="PTHR44329">
    <property type="entry name" value="SERINE/THREONINE-PROTEIN KINASE TNNI3K-RELATED"/>
    <property type="match status" value="1"/>
</dbReference>
<reference evidence="2" key="1">
    <citation type="submission" date="2022-07" db="EMBL/GenBank/DDBJ databases">
        <title>Genome analysis of Parmales, a sister group of diatoms, reveals the evolutionary specialization of diatoms from phago-mixotrophs to photoautotrophs.</title>
        <authorList>
            <person name="Ban H."/>
            <person name="Sato S."/>
            <person name="Yoshikawa S."/>
            <person name="Kazumasa Y."/>
            <person name="Nakamura Y."/>
            <person name="Ichinomiya M."/>
            <person name="Saitoh K."/>
            <person name="Sato N."/>
            <person name="Blanc-Mathieu R."/>
            <person name="Endo H."/>
            <person name="Kuwata A."/>
            <person name="Ogata H."/>
        </authorList>
    </citation>
    <scope>NUCLEOTIDE SEQUENCE</scope>
</reference>
<sequence length="265" mass="30157">MMHHPNIVEFWGSVQEAPHFCIITELCEGSVVDLLSVVAAEKVNVTWKLLLNITTGGAEALKYLHFDCETQIIHRDVKAENFLLDRKFVCKLTDFGLSRIIDAGMANQQKNMTMCGTPSWVAPEIFKGEAYNNKIDVYSFGVVMWELYCFRKPYMKEDPVKLPYKVALQNLRPPLSPHIPEFLAKLMCDCWDGDPDKRPEFTTIVERLTHANEAIPDLLDPVDITLTNNNIYKAQKEELRQAMGANVPGAVVENEEEEEEEVPNI</sequence>
<dbReference type="SUPFAM" id="SSF56112">
    <property type="entry name" value="Protein kinase-like (PK-like)"/>
    <property type="match status" value="1"/>
</dbReference>
<evidence type="ECO:0000313" key="2">
    <source>
        <dbReference type="EMBL" id="GMH47084.1"/>
    </source>
</evidence>
<protein>
    <recommendedName>
        <fullName evidence="1">Protein kinase domain-containing protein</fullName>
    </recommendedName>
</protein>
<dbReference type="InterPro" id="IPR008271">
    <property type="entry name" value="Ser/Thr_kinase_AS"/>
</dbReference>
<accession>A0A9W6Z4D7</accession>
<dbReference type="InterPro" id="IPR051681">
    <property type="entry name" value="Ser/Thr_Kinases-Pseudokinases"/>
</dbReference>
<evidence type="ECO:0000313" key="3">
    <source>
        <dbReference type="Proteomes" id="UP001165082"/>
    </source>
</evidence>